<dbReference type="RefSeq" id="XP_003958478.1">
    <property type="nucleotide sequence ID" value="XM_003958429.1"/>
</dbReference>
<dbReference type="InterPro" id="IPR045180">
    <property type="entry name" value="La_dom_prot"/>
</dbReference>
<dbReference type="PANTHER" id="PTHR22792">
    <property type="entry name" value="LUPUS LA PROTEIN-RELATED"/>
    <property type="match status" value="1"/>
</dbReference>
<dbReference type="HOGENOM" id="CLU_043291_0_0_1"/>
<feature type="compositionally biased region" description="Low complexity" evidence="5">
    <location>
        <begin position="204"/>
        <end position="214"/>
    </location>
</feature>
<dbReference type="InterPro" id="IPR002344">
    <property type="entry name" value="Lupus_La"/>
</dbReference>
<keyword evidence="3" id="KW-0539">Nucleus</keyword>
<comment type="subcellular location">
    <subcellularLocation>
        <location evidence="1">Nucleus</location>
    </subcellularLocation>
</comment>
<dbReference type="GO" id="GO:0008033">
    <property type="term" value="P:tRNA processing"/>
    <property type="evidence" value="ECO:0007669"/>
    <property type="project" value="EnsemblFungi"/>
</dbReference>
<dbReference type="OrthoDB" id="439993at2759"/>
<dbReference type="GO" id="GO:0003729">
    <property type="term" value="F:mRNA binding"/>
    <property type="evidence" value="ECO:0007669"/>
    <property type="project" value="TreeGrafter"/>
</dbReference>
<feature type="domain" description="RRM" evidence="6">
    <location>
        <begin position="107"/>
        <end position="191"/>
    </location>
</feature>
<feature type="domain" description="HTH La-type RNA-binding" evidence="7">
    <location>
        <begin position="12"/>
        <end position="101"/>
    </location>
</feature>
<dbReference type="PRINTS" id="PR00302">
    <property type="entry name" value="LUPUSLA"/>
</dbReference>
<sequence>MSSSRRNSFQNIEFTPETRRECLKQVEFYFSEFNLPYDKFLRSIVNKNNGWVPISTIVTFNRMKKYRPVETVVEVLKESKILMVSEDGENVKRREALVIDKDLQNLKKIIVMGFPTDKENMQEILEKWFDDVSSGSITQVRLRRERGKKFNGDVIIDFKSVEDCNAFYDKYPEADPLTFEEKKLSLVKKKDFELQKQATKAKNFSGSGQRSRSFSGHRKNMPKLTQESNDEKKDDNEDESAVI</sequence>
<keyword evidence="9" id="KW-1185">Reference proteome</keyword>
<dbReference type="GO" id="GO:0005730">
    <property type="term" value="C:nucleolus"/>
    <property type="evidence" value="ECO:0007669"/>
    <property type="project" value="EnsemblFungi"/>
</dbReference>
<evidence type="ECO:0000259" key="7">
    <source>
        <dbReference type="PROSITE" id="PS50961"/>
    </source>
</evidence>
<accession>H2AY93</accession>
<evidence type="ECO:0000256" key="2">
    <source>
        <dbReference type="ARBA" id="ARBA00022884"/>
    </source>
</evidence>
<dbReference type="Gene3D" id="3.30.70.330">
    <property type="match status" value="1"/>
</dbReference>
<evidence type="ECO:0000256" key="3">
    <source>
        <dbReference type="ARBA" id="ARBA00023242"/>
    </source>
</evidence>
<keyword evidence="2 4" id="KW-0694">RNA-binding</keyword>
<reference evidence="8 9" key="1">
    <citation type="journal article" date="2011" name="Proc. Natl. Acad. Sci. U.S.A.">
        <title>Evolutionary erosion of yeast sex chromosomes by mating-type switching accidents.</title>
        <authorList>
            <person name="Gordon J.L."/>
            <person name="Armisen D."/>
            <person name="Proux-Wera E."/>
            <person name="Oheigeartaigh S.S."/>
            <person name="Byrne K.P."/>
            <person name="Wolfe K.H."/>
        </authorList>
    </citation>
    <scope>NUCLEOTIDE SEQUENCE [LARGE SCALE GENOMIC DNA]</scope>
    <source>
        <strain evidence="9">ATCC 22294 / BCRC 22015 / CBS 2517 / CECT 1963 / NBRC 1671 / NRRL Y-8276</strain>
    </source>
</reference>
<dbReference type="PROSITE" id="PS50961">
    <property type="entry name" value="HTH_LA"/>
    <property type="match status" value="1"/>
</dbReference>
<dbReference type="PANTHER" id="PTHR22792:SF140">
    <property type="entry name" value="ACHILLES, ISOFORM A"/>
    <property type="match status" value="1"/>
</dbReference>
<dbReference type="GO" id="GO:0017070">
    <property type="term" value="F:U6 snRNA binding"/>
    <property type="evidence" value="ECO:0007669"/>
    <property type="project" value="EnsemblFungi"/>
</dbReference>
<dbReference type="InterPro" id="IPR012677">
    <property type="entry name" value="Nucleotide-bd_a/b_plait_sf"/>
</dbReference>
<evidence type="ECO:0000256" key="1">
    <source>
        <dbReference type="ARBA" id="ARBA00004123"/>
    </source>
</evidence>
<name>H2AY93_KAZAF</name>
<evidence type="ECO:0000313" key="8">
    <source>
        <dbReference type="EMBL" id="CCF59343.1"/>
    </source>
</evidence>
<dbReference type="FunCoup" id="H2AY93">
    <property type="interactions" value="807"/>
</dbReference>
<gene>
    <name evidence="8" type="primary">KAFR0G03110</name>
    <name evidence="8" type="ORF">KAFR_0G03110</name>
</gene>
<evidence type="ECO:0000313" key="9">
    <source>
        <dbReference type="Proteomes" id="UP000005220"/>
    </source>
</evidence>
<protein>
    <recommendedName>
        <fullName evidence="10">HTH La-type RNA-binding domain-containing protein</fullName>
    </recommendedName>
</protein>
<feature type="region of interest" description="Disordered" evidence="5">
    <location>
        <begin position="198"/>
        <end position="243"/>
    </location>
</feature>
<dbReference type="KEGG" id="kaf:KAFR_0G03110"/>
<dbReference type="InterPro" id="IPR006630">
    <property type="entry name" value="La_HTH"/>
</dbReference>
<dbReference type="GO" id="GO:0000049">
    <property type="term" value="F:tRNA binding"/>
    <property type="evidence" value="ECO:0007669"/>
    <property type="project" value="EnsemblFungi"/>
</dbReference>
<dbReference type="InterPro" id="IPR036388">
    <property type="entry name" value="WH-like_DNA-bd_sf"/>
</dbReference>
<dbReference type="InParanoid" id="H2AY93"/>
<evidence type="ECO:0000256" key="4">
    <source>
        <dbReference type="PROSITE-ProRule" id="PRU00332"/>
    </source>
</evidence>
<dbReference type="AlphaFoldDB" id="H2AY93"/>
<dbReference type="SMART" id="SM00715">
    <property type="entry name" value="LA"/>
    <property type="match status" value="1"/>
</dbReference>
<dbReference type="eggNOG" id="KOG0118">
    <property type="taxonomic scope" value="Eukaryota"/>
</dbReference>
<evidence type="ECO:0000256" key="5">
    <source>
        <dbReference type="SAM" id="MobiDB-lite"/>
    </source>
</evidence>
<evidence type="ECO:0008006" key="10">
    <source>
        <dbReference type="Google" id="ProtNLM"/>
    </source>
</evidence>
<dbReference type="Gene3D" id="1.10.10.10">
    <property type="entry name" value="Winged helix-like DNA-binding domain superfamily/Winged helix DNA-binding domain"/>
    <property type="match status" value="1"/>
</dbReference>
<organism evidence="8 9">
    <name type="scientific">Kazachstania africana (strain ATCC 22294 / BCRC 22015 / CBS 2517 / CECT 1963 / NBRC 1671 / NRRL Y-8276)</name>
    <name type="common">Yeast</name>
    <name type="synonym">Kluyveromyces africanus</name>
    <dbReference type="NCBI Taxonomy" id="1071382"/>
    <lineage>
        <taxon>Eukaryota</taxon>
        <taxon>Fungi</taxon>
        <taxon>Dikarya</taxon>
        <taxon>Ascomycota</taxon>
        <taxon>Saccharomycotina</taxon>
        <taxon>Saccharomycetes</taxon>
        <taxon>Saccharomycetales</taxon>
        <taxon>Saccharomycetaceae</taxon>
        <taxon>Kazachstania</taxon>
    </lineage>
</organism>
<dbReference type="GO" id="GO:0005654">
    <property type="term" value="C:nucleoplasm"/>
    <property type="evidence" value="ECO:0007669"/>
    <property type="project" value="EnsemblFungi"/>
</dbReference>
<dbReference type="Proteomes" id="UP000005220">
    <property type="component" value="Chromosome 7"/>
</dbReference>
<dbReference type="InterPro" id="IPR036390">
    <property type="entry name" value="WH_DNA-bd_sf"/>
</dbReference>
<dbReference type="EMBL" id="HE650827">
    <property type="protein sequence ID" value="CCF59343.1"/>
    <property type="molecule type" value="Genomic_DNA"/>
</dbReference>
<dbReference type="PROSITE" id="PS50102">
    <property type="entry name" value="RRM"/>
    <property type="match status" value="1"/>
</dbReference>
<evidence type="ECO:0000259" key="6">
    <source>
        <dbReference type="PROSITE" id="PS50102"/>
    </source>
</evidence>
<dbReference type="STRING" id="1071382.H2AY93"/>
<dbReference type="GeneID" id="13887322"/>
<proteinExistence type="predicted"/>
<dbReference type="InterPro" id="IPR000504">
    <property type="entry name" value="RRM_dom"/>
</dbReference>
<dbReference type="Pfam" id="PF05383">
    <property type="entry name" value="La"/>
    <property type="match status" value="1"/>
</dbReference>
<dbReference type="SUPFAM" id="SSF46785">
    <property type="entry name" value="Winged helix' DNA-binding domain"/>
    <property type="match status" value="1"/>
</dbReference>
<dbReference type="GO" id="GO:1990904">
    <property type="term" value="C:ribonucleoprotein complex"/>
    <property type="evidence" value="ECO:0007669"/>
    <property type="project" value="InterPro"/>
</dbReference>